<sequence>MKCNNKPKLAKPNRDFARSALKIIYSVLPIILFPKELLKSLLEARGSYLSRLGNEGRRALRTLNRIDIEDVRTILKKLGKKVLRETRDRRV</sequence>
<dbReference type="Proteomes" id="UP000694018">
    <property type="component" value="Chromosome"/>
</dbReference>
<reference evidence="1" key="1">
    <citation type="journal article" date="2021" name="Environ. Microbiol.">
        <title>New insights into the diversity and evolution of the archaeal mobilome from three complete genomes of Saccharolobus shibatae.</title>
        <authorList>
            <person name="Medvedeva S."/>
            <person name="Brandt D."/>
            <person name="Cvirkaite-Krupovic V."/>
            <person name="Liu Y."/>
            <person name="Severinov K."/>
            <person name="Ishino S."/>
            <person name="Ishino Y."/>
            <person name="Prangishvili D."/>
            <person name="Kalinowski J."/>
            <person name="Krupovic M."/>
        </authorList>
    </citation>
    <scope>NUCLEOTIDE SEQUENCE</scope>
    <source>
        <strain evidence="1">B12</strain>
    </source>
</reference>
<dbReference type="KEGG" id="sshi:J5U23_01440"/>
<dbReference type="EMBL" id="CP077717">
    <property type="protein sequence ID" value="QXJ28571.1"/>
    <property type="molecule type" value="Genomic_DNA"/>
</dbReference>
<proteinExistence type="predicted"/>
<accession>A0A8F5BNU1</accession>
<dbReference type="AlphaFoldDB" id="A0A8F5BNU1"/>
<name>A0A8F5BNU1_SACSH</name>
<evidence type="ECO:0000313" key="2">
    <source>
        <dbReference type="Proteomes" id="UP000694018"/>
    </source>
</evidence>
<gene>
    <name evidence="1" type="ORF">J5U23_01440</name>
</gene>
<organism evidence="1 2">
    <name type="scientific">Saccharolobus shibatae (strain ATCC 51178 / DSM 5389 / JCM 8931 / NBRC 15437 / B12)</name>
    <name type="common">Sulfolobus shibatae</name>
    <dbReference type="NCBI Taxonomy" id="523848"/>
    <lineage>
        <taxon>Archaea</taxon>
        <taxon>Thermoproteota</taxon>
        <taxon>Thermoprotei</taxon>
        <taxon>Sulfolobales</taxon>
        <taxon>Sulfolobaceae</taxon>
        <taxon>Saccharolobus</taxon>
    </lineage>
</organism>
<protein>
    <submittedName>
        <fullName evidence="1">Uncharacterized protein</fullName>
    </submittedName>
</protein>
<evidence type="ECO:0000313" key="1">
    <source>
        <dbReference type="EMBL" id="QXJ28571.1"/>
    </source>
</evidence>